<comment type="subcellular location">
    <subcellularLocation>
        <location evidence="1 7">Cell membrane</location>
        <topology evidence="1 7">Multi-pass membrane protein</topology>
    </subcellularLocation>
</comment>
<feature type="domain" description="ABC transmembrane type-1" evidence="8">
    <location>
        <begin position="82"/>
        <end position="296"/>
    </location>
</feature>
<gene>
    <name evidence="9" type="ORF">CHH61_20815</name>
</gene>
<keyword evidence="4 7" id="KW-0812">Transmembrane</keyword>
<comment type="caution">
    <text evidence="9">The sequence shown here is derived from an EMBL/GenBank/DDBJ whole genome shotgun (WGS) entry which is preliminary data.</text>
</comment>
<evidence type="ECO:0000313" key="9">
    <source>
        <dbReference type="EMBL" id="PAF24011.1"/>
    </source>
</evidence>
<dbReference type="GO" id="GO:0055085">
    <property type="term" value="P:transmembrane transport"/>
    <property type="evidence" value="ECO:0007669"/>
    <property type="project" value="InterPro"/>
</dbReference>
<feature type="transmembrane region" description="Helical" evidence="7">
    <location>
        <begin position="120"/>
        <end position="141"/>
    </location>
</feature>
<dbReference type="AlphaFoldDB" id="A0A268RX23"/>
<keyword evidence="6 7" id="KW-0472">Membrane</keyword>
<proteinExistence type="inferred from homology"/>
<keyword evidence="9" id="KW-0762">Sugar transport</keyword>
<organism evidence="9 10">
    <name type="scientific">Shouchella clausii</name>
    <name type="common">Alkalihalobacillus clausii</name>
    <dbReference type="NCBI Taxonomy" id="79880"/>
    <lineage>
        <taxon>Bacteria</taxon>
        <taxon>Bacillati</taxon>
        <taxon>Bacillota</taxon>
        <taxon>Bacilli</taxon>
        <taxon>Bacillales</taxon>
        <taxon>Bacillaceae</taxon>
        <taxon>Shouchella</taxon>
    </lineage>
</organism>
<evidence type="ECO:0000256" key="1">
    <source>
        <dbReference type="ARBA" id="ARBA00004651"/>
    </source>
</evidence>
<dbReference type="InterPro" id="IPR051393">
    <property type="entry name" value="ABC_transporter_permease"/>
</dbReference>
<dbReference type="CDD" id="cd06261">
    <property type="entry name" value="TM_PBP2"/>
    <property type="match status" value="1"/>
</dbReference>
<dbReference type="Gene3D" id="1.10.3720.10">
    <property type="entry name" value="MetI-like"/>
    <property type="match status" value="1"/>
</dbReference>
<protein>
    <submittedName>
        <fullName evidence="9">Sugar transporter</fullName>
    </submittedName>
</protein>
<dbReference type="SUPFAM" id="SSF161098">
    <property type="entry name" value="MetI-like"/>
    <property type="match status" value="1"/>
</dbReference>
<keyword evidence="3" id="KW-1003">Cell membrane</keyword>
<feature type="transmembrane region" description="Helical" evidence="7">
    <location>
        <begin position="274"/>
        <end position="299"/>
    </location>
</feature>
<evidence type="ECO:0000259" key="8">
    <source>
        <dbReference type="PROSITE" id="PS50928"/>
    </source>
</evidence>
<dbReference type="PANTHER" id="PTHR30193:SF37">
    <property type="entry name" value="INNER MEMBRANE ABC TRANSPORTER PERMEASE PROTEIN YCJO"/>
    <property type="match status" value="1"/>
</dbReference>
<evidence type="ECO:0000256" key="6">
    <source>
        <dbReference type="ARBA" id="ARBA00023136"/>
    </source>
</evidence>
<reference evidence="9 10" key="1">
    <citation type="submission" date="2017-07" db="EMBL/GenBank/DDBJ databases">
        <title>Isolation and whole genome analysis of endospore-forming bacteria from heroin.</title>
        <authorList>
            <person name="Kalinowski J."/>
            <person name="Ahrens B."/>
            <person name="Al-Dilaimi A."/>
            <person name="Winkler A."/>
            <person name="Wibberg D."/>
            <person name="Schleenbecker U."/>
            <person name="Ruckert C."/>
            <person name="Wolfel R."/>
            <person name="Grass G."/>
        </authorList>
    </citation>
    <scope>NUCLEOTIDE SEQUENCE [LARGE SCALE GENOMIC DNA]</scope>
    <source>
        <strain evidence="9 10">7523-2</strain>
    </source>
</reference>
<feature type="transmembrane region" description="Helical" evidence="7">
    <location>
        <begin position="227"/>
        <end position="244"/>
    </location>
</feature>
<dbReference type="Pfam" id="PF00528">
    <property type="entry name" value="BPD_transp_1"/>
    <property type="match status" value="1"/>
</dbReference>
<comment type="similarity">
    <text evidence="7">Belongs to the binding-protein-dependent transport system permease family.</text>
</comment>
<evidence type="ECO:0000256" key="5">
    <source>
        <dbReference type="ARBA" id="ARBA00022989"/>
    </source>
</evidence>
<dbReference type="EMBL" id="NPBS01000130">
    <property type="protein sequence ID" value="PAF24011.1"/>
    <property type="molecule type" value="Genomic_DNA"/>
</dbReference>
<evidence type="ECO:0000313" key="10">
    <source>
        <dbReference type="Proteomes" id="UP000216133"/>
    </source>
</evidence>
<evidence type="ECO:0000256" key="3">
    <source>
        <dbReference type="ARBA" id="ARBA00022475"/>
    </source>
</evidence>
<keyword evidence="5 7" id="KW-1133">Transmembrane helix</keyword>
<evidence type="ECO:0000256" key="4">
    <source>
        <dbReference type="ARBA" id="ARBA00022692"/>
    </source>
</evidence>
<dbReference type="PANTHER" id="PTHR30193">
    <property type="entry name" value="ABC TRANSPORTER PERMEASE PROTEIN"/>
    <property type="match status" value="1"/>
</dbReference>
<dbReference type="PROSITE" id="PS50928">
    <property type="entry name" value="ABC_TM1"/>
    <property type="match status" value="1"/>
</dbReference>
<accession>A0A268RX23</accession>
<name>A0A268RX23_SHOCL</name>
<dbReference type="InterPro" id="IPR000515">
    <property type="entry name" value="MetI-like"/>
</dbReference>
<sequence length="313" mass="35275">METAKSSTRPFVRKPKRMYKDKWPGLLFISPFFLLFAVFGLIPMLFSFYLAFFSWNGLGPMTFTGIENFRLVLEDALFWKSLSNTFIIGVMGTLPQLIIGIFLAYALNSTLIRFRNVFRVAVFIPYVTSIVAVAVIFGVLFSNQTHGLVNSILIGLGYDAVSFTTSEWGAKIAISLMIFWRWIGYNTLIYLAGMQSIPKELYEAAKMDGASIWSELRYVVIPMLKPFIIFTVFTATIGALQVFTEPLVFLGRSLREEGITIVAYLYRDAFMNNFFGTASATAVMLFILIMVITCVNLLLTNQIGRSTWKGGPK</sequence>
<feature type="transmembrane region" description="Helical" evidence="7">
    <location>
        <begin position="86"/>
        <end position="108"/>
    </location>
</feature>
<keyword evidence="2 7" id="KW-0813">Transport</keyword>
<evidence type="ECO:0000256" key="2">
    <source>
        <dbReference type="ARBA" id="ARBA00022448"/>
    </source>
</evidence>
<dbReference type="Proteomes" id="UP000216133">
    <property type="component" value="Unassembled WGS sequence"/>
</dbReference>
<evidence type="ECO:0000256" key="7">
    <source>
        <dbReference type="RuleBase" id="RU363032"/>
    </source>
</evidence>
<feature type="transmembrane region" description="Helical" evidence="7">
    <location>
        <begin position="23"/>
        <end position="52"/>
    </location>
</feature>
<dbReference type="GO" id="GO:0005886">
    <property type="term" value="C:plasma membrane"/>
    <property type="evidence" value="ECO:0007669"/>
    <property type="project" value="UniProtKB-SubCell"/>
</dbReference>
<feature type="transmembrane region" description="Helical" evidence="7">
    <location>
        <begin position="172"/>
        <end position="192"/>
    </location>
</feature>
<dbReference type="InterPro" id="IPR035906">
    <property type="entry name" value="MetI-like_sf"/>
</dbReference>